<evidence type="ECO:0000313" key="6">
    <source>
        <dbReference type="EMBL" id="KAH8105958.1"/>
    </source>
</evidence>
<keyword evidence="7" id="KW-1185">Reference proteome</keyword>
<evidence type="ECO:0000313" key="7">
    <source>
        <dbReference type="Proteomes" id="UP000813824"/>
    </source>
</evidence>
<name>A0A8K0UWW6_9AGAR</name>
<dbReference type="AlphaFoldDB" id="A0A8K0UWW6"/>
<dbReference type="PANTHER" id="PTHR13234:SF8">
    <property type="entry name" value="GAMMA-INTERFERON-INDUCIBLE LYSOSOMAL THIOL REDUCTASE"/>
    <property type="match status" value="1"/>
</dbReference>
<dbReference type="OrthoDB" id="958254at2759"/>
<accession>A0A8K0UWW6</accession>
<keyword evidence="4" id="KW-0732">Signal</keyword>
<evidence type="ECO:0000256" key="1">
    <source>
        <dbReference type="ARBA" id="ARBA00004613"/>
    </source>
</evidence>
<dbReference type="GO" id="GO:0016671">
    <property type="term" value="F:oxidoreductase activity, acting on a sulfur group of donors, disulfide as acceptor"/>
    <property type="evidence" value="ECO:0007669"/>
    <property type="project" value="InterPro"/>
</dbReference>
<gene>
    <name evidence="6" type="ORF">BXZ70DRAFT_917558</name>
</gene>
<reference evidence="6" key="1">
    <citation type="journal article" date="2021" name="New Phytol.">
        <title>Evolutionary innovations through gain and loss of genes in the ectomycorrhizal Boletales.</title>
        <authorList>
            <person name="Wu G."/>
            <person name="Miyauchi S."/>
            <person name="Morin E."/>
            <person name="Kuo A."/>
            <person name="Drula E."/>
            <person name="Varga T."/>
            <person name="Kohler A."/>
            <person name="Feng B."/>
            <person name="Cao Y."/>
            <person name="Lipzen A."/>
            <person name="Daum C."/>
            <person name="Hundley H."/>
            <person name="Pangilinan J."/>
            <person name="Johnson J."/>
            <person name="Barry K."/>
            <person name="LaButti K."/>
            <person name="Ng V."/>
            <person name="Ahrendt S."/>
            <person name="Min B."/>
            <person name="Choi I.G."/>
            <person name="Park H."/>
            <person name="Plett J.M."/>
            <person name="Magnuson J."/>
            <person name="Spatafora J.W."/>
            <person name="Nagy L.G."/>
            <person name="Henrissat B."/>
            <person name="Grigoriev I.V."/>
            <person name="Yang Z.L."/>
            <person name="Xu J."/>
            <person name="Martin F.M."/>
        </authorList>
    </citation>
    <scope>NUCLEOTIDE SEQUENCE</scope>
    <source>
        <strain evidence="6">KKN 215</strain>
    </source>
</reference>
<dbReference type="Proteomes" id="UP000813824">
    <property type="component" value="Unassembled WGS sequence"/>
</dbReference>
<sequence length="228" mass="24632">MKYLALAAPYLFSTTAYGAILPQPPSQHTLSLAPTVKVPVVLGVMSQCPDAILCESVFNDVIQEAGDKIDLSLTFIGVTNSSDPDFGVTCKHGPAECAGNVHELCAQKYEPFAKWWRFVLCQNSQNERSKIGTPGVTLGCAAQAGIDWTASAGVCAGPNGAANGEEGLRLLRESVEVTKSLNITKSCTIIINSKQVCIRDSTWYSCEGGHRVVDFVRQIEEEYEKLND</sequence>
<dbReference type="PANTHER" id="PTHR13234">
    <property type="entry name" value="GAMMA-INTERFERON INDUCIBLE LYSOSOMAL THIOL REDUCTASE GILT"/>
    <property type="match status" value="1"/>
</dbReference>
<evidence type="ECO:0000256" key="2">
    <source>
        <dbReference type="ARBA" id="ARBA00005679"/>
    </source>
</evidence>
<dbReference type="InterPro" id="IPR004911">
    <property type="entry name" value="Interferon-induced_GILT"/>
</dbReference>
<organism evidence="6 7">
    <name type="scientific">Cristinia sonorae</name>
    <dbReference type="NCBI Taxonomy" id="1940300"/>
    <lineage>
        <taxon>Eukaryota</taxon>
        <taxon>Fungi</taxon>
        <taxon>Dikarya</taxon>
        <taxon>Basidiomycota</taxon>
        <taxon>Agaricomycotina</taxon>
        <taxon>Agaricomycetes</taxon>
        <taxon>Agaricomycetidae</taxon>
        <taxon>Agaricales</taxon>
        <taxon>Pleurotineae</taxon>
        <taxon>Stephanosporaceae</taxon>
        <taxon>Cristinia</taxon>
    </lineage>
</organism>
<comment type="similarity">
    <text evidence="2">Belongs to the GILT family.</text>
</comment>
<keyword evidence="3" id="KW-0964">Secreted</keyword>
<proteinExistence type="inferred from homology"/>
<evidence type="ECO:0000256" key="4">
    <source>
        <dbReference type="ARBA" id="ARBA00022729"/>
    </source>
</evidence>
<evidence type="ECO:0000256" key="5">
    <source>
        <dbReference type="ARBA" id="ARBA00023180"/>
    </source>
</evidence>
<evidence type="ECO:0000256" key="3">
    <source>
        <dbReference type="ARBA" id="ARBA00022525"/>
    </source>
</evidence>
<protein>
    <submittedName>
        <fullName evidence="6">Uncharacterized protein</fullName>
    </submittedName>
</protein>
<comment type="caution">
    <text evidence="6">The sequence shown here is derived from an EMBL/GenBank/DDBJ whole genome shotgun (WGS) entry which is preliminary data.</text>
</comment>
<keyword evidence="5" id="KW-0325">Glycoprotein</keyword>
<comment type="subcellular location">
    <subcellularLocation>
        <location evidence="1">Secreted</location>
    </subcellularLocation>
</comment>
<dbReference type="EMBL" id="JAEVFJ010000003">
    <property type="protein sequence ID" value="KAH8105958.1"/>
    <property type="molecule type" value="Genomic_DNA"/>
</dbReference>
<dbReference type="GO" id="GO:0005576">
    <property type="term" value="C:extracellular region"/>
    <property type="evidence" value="ECO:0007669"/>
    <property type="project" value="UniProtKB-SubCell"/>
</dbReference>
<dbReference type="Pfam" id="PF03227">
    <property type="entry name" value="GILT"/>
    <property type="match status" value="1"/>
</dbReference>